<dbReference type="AlphaFoldDB" id="A0AAD8AIP4"/>
<feature type="non-terminal residue" evidence="3">
    <location>
        <position position="1"/>
    </location>
</feature>
<name>A0AAD8AIP4_DIPPU</name>
<feature type="region of interest" description="Disordered" evidence="1">
    <location>
        <begin position="643"/>
        <end position="732"/>
    </location>
</feature>
<feature type="compositionally biased region" description="Polar residues" evidence="1">
    <location>
        <begin position="706"/>
        <end position="715"/>
    </location>
</feature>
<feature type="compositionally biased region" description="Polar residues" evidence="1">
    <location>
        <begin position="1057"/>
        <end position="1094"/>
    </location>
</feature>
<dbReference type="EMBL" id="JASPKZ010000463">
    <property type="protein sequence ID" value="KAJ9599913.1"/>
    <property type="molecule type" value="Genomic_DNA"/>
</dbReference>
<proteinExistence type="predicted"/>
<keyword evidence="2" id="KW-0732">Signal</keyword>
<feature type="signal peptide" evidence="2">
    <location>
        <begin position="1"/>
        <end position="22"/>
    </location>
</feature>
<feature type="region of interest" description="Disordered" evidence="1">
    <location>
        <begin position="599"/>
        <end position="627"/>
    </location>
</feature>
<keyword evidence="4" id="KW-1185">Reference proteome</keyword>
<feature type="compositionally biased region" description="Low complexity" evidence="1">
    <location>
        <begin position="682"/>
        <end position="703"/>
    </location>
</feature>
<protein>
    <submittedName>
        <fullName evidence="3">Uncharacterized protein</fullName>
    </submittedName>
</protein>
<feature type="compositionally biased region" description="Polar residues" evidence="1">
    <location>
        <begin position="217"/>
        <end position="228"/>
    </location>
</feature>
<organism evidence="3 4">
    <name type="scientific">Diploptera punctata</name>
    <name type="common">Pacific beetle cockroach</name>
    <dbReference type="NCBI Taxonomy" id="6984"/>
    <lineage>
        <taxon>Eukaryota</taxon>
        <taxon>Metazoa</taxon>
        <taxon>Ecdysozoa</taxon>
        <taxon>Arthropoda</taxon>
        <taxon>Hexapoda</taxon>
        <taxon>Insecta</taxon>
        <taxon>Pterygota</taxon>
        <taxon>Neoptera</taxon>
        <taxon>Polyneoptera</taxon>
        <taxon>Dictyoptera</taxon>
        <taxon>Blattodea</taxon>
        <taxon>Blaberoidea</taxon>
        <taxon>Blaberidae</taxon>
        <taxon>Diplopterinae</taxon>
        <taxon>Diploptera</taxon>
    </lineage>
</organism>
<evidence type="ECO:0000313" key="3">
    <source>
        <dbReference type="EMBL" id="KAJ9599913.1"/>
    </source>
</evidence>
<reference evidence="3" key="2">
    <citation type="submission" date="2023-05" db="EMBL/GenBank/DDBJ databases">
        <authorList>
            <person name="Fouks B."/>
        </authorList>
    </citation>
    <scope>NUCLEOTIDE SEQUENCE</scope>
    <source>
        <strain evidence="3">Stay&amp;Tobe</strain>
        <tissue evidence="3">Testes</tissue>
    </source>
</reference>
<gene>
    <name evidence="3" type="ORF">L9F63_009741</name>
</gene>
<feature type="region of interest" description="Disordered" evidence="1">
    <location>
        <begin position="1028"/>
        <end position="1094"/>
    </location>
</feature>
<sequence length="1158" mass="120037">MGSPHQLVLVLFIFSCNHLIPAQIKKHVVHYKYPVKVALDETEQTLLITPPHIMGIGKSSTLYDYNTRMVAYKDLENSLCFLEKMKSTDGDIKYRLLQLQSQSPFSSLRDTTKTMYVSDKNLTKYEVWKLAGLRIASFCQGSPATLLQEIRPQYHDFELNNELQDDVVLEKQIVKYRPRRQTTTYSTRGYSNRYRGQTQSQYLGFQNGGETGRAEAESSSQISRTHVSGTHGMGQAQSQSLGGGCEECFPGAVSGYPGSYQPGALGIEVPSEITGQVPGVGVPDYSRPGIAGYAPGVGVPGARKPGEGLPEDRVPGIGIPGARLPGVGVPGAQIPGYVPGARIPGYAPGVGVPGEQIPSPGVLGPQGPIARVPGAQIPGYAPGVGVPGAQIPGVGVPGARIPGYTPDVRVPGAQIPGVGIPGAHIPGYAPDVSVPGAQIPGYTPDVRVPGTQIPGLGVPGAQIPGIGVPGAQIPGIGVPGAQIPGIGVPGAQIPGVGVPGTRIPGYTPGVGVPEAQIPGIGVLGAQIPGVGVPGTRIPGYTPGVGVPEAQIPGIGVPGAQIPGVGVPGTRIPGVGVPGAQLPGYAPRAQIPGLYQRGYGLGDSQAESSIKKEDNETRAVASAQGKYGEGTAQTQVSGIYSGSGSFSAQAQTSDKDRGAQSQVLGGSEGATSTAQGQAGGGKSQTQVQLGTATGGTTAEAQSGGSYYGTNTQVQAGSQGGMADAQATGQGSTSSQAQIGFLPYLENEKINEQRTPFRGGGSASAQSGAYTGQSQSQIQGSFIHGVSYTGAAQAGSGLNNGKTNTLGRGYENFGGKLGLVQTGSHNTETSQSNRLSLGNQQSQSVHTPINGGISSHSSRQQRHYAGTLQQSSNLPSHIEYDDDEVEDDEDDTTYDDRGTILHRTTNDLGVARNGIQKETFEQGLQRTTMHSSNNQIGRNGRNSTGNLGQPTQTQHVILGPLNGHGAHIIQDSDDGQEYNPGDVLQPGQTIHGSTDYIIPKGYRGRITSVSGPEKTSAQGGQAQTVILTPGSGNVTYSNPSSGSYQPAVMNIPVGHTRSSKPNTHSGQSTQYRQSNRRNGGQSFSTYNHPNPDSFVTVTKSVTGQLDNGRANNGTGSGGKYTHTYYTKSSTCGYFTFSCNIVFGSNGRTRICKPNPPTNAD</sequence>
<feature type="compositionally biased region" description="Polar residues" evidence="1">
    <location>
        <begin position="1028"/>
        <end position="1042"/>
    </location>
</feature>
<comment type="caution">
    <text evidence="3">The sequence shown here is derived from an EMBL/GenBank/DDBJ whole genome shotgun (WGS) entry which is preliminary data.</text>
</comment>
<dbReference type="Proteomes" id="UP001233999">
    <property type="component" value="Unassembled WGS sequence"/>
</dbReference>
<feature type="region of interest" description="Disordered" evidence="1">
    <location>
        <begin position="818"/>
        <end position="875"/>
    </location>
</feature>
<feature type="region of interest" description="Disordered" evidence="1">
    <location>
        <begin position="203"/>
        <end position="241"/>
    </location>
</feature>
<reference evidence="3" key="1">
    <citation type="journal article" date="2023" name="IScience">
        <title>Live-bearing cockroach genome reveals convergent evolutionary mechanisms linked to viviparity in insects and beyond.</title>
        <authorList>
            <person name="Fouks B."/>
            <person name="Harrison M.C."/>
            <person name="Mikhailova A.A."/>
            <person name="Marchal E."/>
            <person name="English S."/>
            <person name="Carruthers M."/>
            <person name="Jennings E.C."/>
            <person name="Chiamaka E.L."/>
            <person name="Frigard R.A."/>
            <person name="Pippel M."/>
            <person name="Attardo G.M."/>
            <person name="Benoit J.B."/>
            <person name="Bornberg-Bauer E."/>
            <person name="Tobe S.S."/>
        </authorList>
    </citation>
    <scope>NUCLEOTIDE SEQUENCE</scope>
    <source>
        <strain evidence="3">Stay&amp;Tobe</strain>
    </source>
</reference>
<feature type="chain" id="PRO_5041935322" evidence="2">
    <location>
        <begin position="23"/>
        <end position="1158"/>
    </location>
</feature>
<accession>A0AAD8AIP4</accession>
<evidence type="ECO:0000256" key="2">
    <source>
        <dbReference type="SAM" id="SignalP"/>
    </source>
</evidence>
<evidence type="ECO:0000256" key="1">
    <source>
        <dbReference type="SAM" id="MobiDB-lite"/>
    </source>
</evidence>
<evidence type="ECO:0000313" key="4">
    <source>
        <dbReference type="Proteomes" id="UP001233999"/>
    </source>
</evidence>
<feature type="compositionally biased region" description="Polar residues" evidence="1">
    <location>
        <begin position="819"/>
        <end position="856"/>
    </location>
</feature>